<comment type="caution">
    <text evidence="12">The sequence shown here is derived from an EMBL/GenBank/DDBJ whole genome shotgun (WGS) entry which is preliminary data.</text>
</comment>
<comment type="similarity">
    <text evidence="11">Belongs to the amiloride-sensitive sodium channel (TC 1.A.6) family.</text>
</comment>
<name>A0A819RJP4_9BILA</name>
<dbReference type="Proteomes" id="UP000663866">
    <property type="component" value="Unassembled WGS sequence"/>
</dbReference>
<proteinExistence type="inferred from homology"/>
<evidence type="ECO:0000256" key="8">
    <source>
        <dbReference type="ARBA" id="ARBA00023136"/>
    </source>
</evidence>
<keyword evidence="4 11" id="KW-0812">Transmembrane</keyword>
<dbReference type="Gene3D" id="2.60.470.10">
    <property type="entry name" value="Acid-sensing ion channels like domains"/>
    <property type="match status" value="1"/>
</dbReference>
<keyword evidence="9 11" id="KW-0739">Sodium transport</keyword>
<reference evidence="12" key="1">
    <citation type="submission" date="2021-02" db="EMBL/GenBank/DDBJ databases">
        <authorList>
            <person name="Nowell W R."/>
        </authorList>
    </citation>
    <scope>NUCLEOTIDE SEQUENCE</scope>
</reference>
<organism evidence="12 13">
    <name type="scientific">Rotaria magnacalcarata</name>
    <dbReference type="NCBI Taxonomy" id="392030"/>
    <lineage>
        <taxon>Eukaryota</taxon>
        <taxon>Metazoa</taxon>
        <taxon>Spiralia</taxon>
        <taxon>Gnathifera</taxon>
        <taxon>Rotifera</taxon>
        <taxon>Eurotatoria</taxon>
        <taxon>Bdelloidea</taxon>
        <taxon>Philodinida</taxon>
        <taxon>Philodinidae</taxon>
        <taxon>Rotaria</taxon>
    </lineage>
</organism>
<dbReference type="GO" id="GO:0015280">
    <property type="term" value="F:ligand-gated sodium channel activity"/>
    <property type="evidence" value="ECO:0007669"/>
    <property type="project" value="TreeGrafter"/>
</dbReference>
<dbReference type="AlphaFoldDB" id="A0A819RJP4"/>
<evidence type="ECO:0000256" key="6">
    <source>
        <dbReference type="ARBA" id="ARBA00023053"/>
    </source>
</evidence>
<dbReference type="PRINTS" id="PR01078">
    <property type="entry name" value="AMINACHANNEL"/>
</dbReference>
<keyword evidence="3 11" id="KW-0894">Sodium channel</keyword>
<keyword evidence="6" id="KW-0915">Sodium</keyword>
<evidence type="ECO:0000256" key="2">
    <source>
        <dbReference type="ARBA" id="ARBA00022448"/>
    </source>
</evidence>
<keyword evidence="7 11" id="KW-0406">Ion transport</keyword>
<dbReference type="PANTHER" id="PTHR11690">
    <property type="entry name" value="AMILORIDE-SENSITIVE SODIUM CHANNEL-RELATED"/>
    <property type="match status" value="1"/>
</dbReference>
<evidence type="ECO:0000256" key="10">
    <source>
        <dbReference type="ARBA" id="ARBA00023303"/>
    </source>
</evidence>
<protein>
    <submittedName>
        <fullName evidence="12">Uncharacterized protein</fullName>
    </submittedName>
</protein>
<dbReference type="EMBL" id="CAJOBG010003052">
    <property type="protein sequence ID" value="CAF4043148.1"/>
    <property type="molecule type" value="Genomic_DNA"/>
</dbReference>
<keyword evidence="5" id="KW-1133">Transmembrane helix</keyword>
<feature type="non-terminal residue" evidence="12">
    <location>
        <position position="1"/>
    </location>
</feature>
<comment type="subcellular location">
    <subcellularLocation>
        <location evidence="1">Membrane</location>
        <topology evidence="1">Multi-pass membrane protein</topology>
    </subcellularLocation>
</comment>
<evidence type="ECO:0000313" key="12">
    <source>
        <dbReference type="EMBL" id="CAF4043148.1"/>
    </source>
</evidence>
<evidence type="ECO:0000256" key="4">
    <source>
        <dbReference type="ARBA" id="ARBA00022692"/>
    </source>
</evidence>
<evidence type="ECO:0000256" key="1">
    <source>
        <dbReference type="ARBA" id="ARBA00004141"/>
    </source>
</evidence>
<evidence type="ECO:0000256" key="7">
    <source>
        <dbReference type="ARBA" id="ARBA00023065"/>
    </source>
</evidence>
<dbReference type="GO" id="GO:0005886">
    <property type="term" value="C:plasma membrane"/>
    <property type="evidence" value="ECO:0007669"/>
    <property type="project" value="TreeGrafter"/>
</dbReference>
<evidence type="ECO:0000313" key="13">
    <source>
        <dbReference type="Proteomes" id="UP000663866"/>
    </source>
</evidence>
<evidence type="ECO:0000256" key="9">
    <source>
        <dbReference type="ARBA" id="ARBA00023201"/>
    </source>
</evidence>
<sequence>MFYLLSSILYQCNFNNEPCSATDFIPFTPSIYGACYTFNTKLKNTNAKPLLPANKNDGDGQLSLNLFVRTHQCSSWLRLWRRRFIHDNTELPLIETSGMELAPGRKHKLGYRKKAIHFLSPPYTTCSETVSLMMQAMLDNYNGADYQYSETICGQLCNQVYAYEQCDCVNAYPWSGRAIVVPGTDKMIVAPVCESTDQCYKKAIESLLHSSLLMN</sequence>
<keyword evidence="13" id="KW-1185">Reference proteome</keyword>
<feature type="non-terminal residue" evidence="12">
    <location>
        <position position="215"/>
    </location>
</feature>
<evidence type="ECO:0000256" key="5">
    <source>
        <dbReference type="ARBA" id="ARBA00022989"/>
    </source>
</evidence>
<evidence type="ECO:0000256" key="11">
    <source>
        <dbReference type="RuleBase" id="RU000679"/>
    </source>
</evidence>
<keyword evidence="10 11" id="KW-0407">Ion channel</keyword>
<keyword evidence="2 11" id="KW-0813">Transport</keyword>
<evidence type="ECO:0000256" key="3">
    <source>
        <dbReference type="ARBA" id="ARBA00022461"/>
    </source>
</evidence>
<dbReference type="InterPro" id="IPR001873">
    <property type="entry name" value="ENaC"/>
</dbReference>
<gene>
    <name evidence="12" type="ORF">OVN521_LOCUS17515</name>
</gene>
<keyword evidence="8" id="KW-0472">Membrane</keyword>
<dbReference type="Pfam" id="PF00858">
    <property type="entry name" value="ASC"/>
    <property type="match status" value="1"/>
</dbReference>
<accession>A0A819RJP4</accession>